<dbReference type="EMBL" id="CAAALY010034524">
    <property type="protein sequence ID" value="VEL17862.1"/>
    <property type="molecule type" value="Genomic_DNA"/>
</dbReference>
<keyword evidence="2" id="KW-1185">Reference proteome</keyword>
<dbReference type="Proteomes" id="UP000784294">
    <property type="component" value="Unassembled WGS sequence"/>
</dbReference>
<reference evidence="1" key="1">
    <citation type="submission" date="2018-11" db="EMBL/GenBank/DDBJ databases">
        <authorList>
            <consortium name="Pathogen Informatics"/>
        </authorList>
    </citation>
    <scope>NUCLEOTIDE SEQUENCE</scope>
</reference>
<evidence type="ECO:0000313" key="2">
    <source>
        <dbReference type="Proteomes" id="UP000784294"/>
    </source>
</evidence>
<name>A0A448WQU4_9PLAT</name>
<sequence length="198" mass="21038">MLSSSNGIPILLVQNSSPQLSRHRPSSSGWDVLLPRYIDSFKLGPANKRLSTASAPEHIHLSAFCAVEENSSPANNPPLGVNSSSPQDTPNPNLATVSVSSLSAKLKNMHTSSLVQLDLRGTLATRDLLIACVYRGALVGGLRDLEVFSCITSQAGALADAFPLVGWPDTPAGIRAHTELAGEKQARYMLLKNSLRIG</sequence>
<protein>
    <submittedName>
        <fullName evidence="1">Uncharacterized protein</fullName>
    </submittedName>
</protein>
<dbReference type="OrthoDB" id="442863at2759"/>
<proteinExistence type="predicted"/>
<organism evidence="1 2">
    <name type="scientific">Protopolystoma xenopodis</name>
    <dbReference type="NCBI Taxonomy" id="117903"/>
    <lineage>
        <taxon>Eukaryota</taxon>
        <taxon>Metazoa</taxon>
        <taxon>Spiralia</taxon>
        <taxon>Lophotrochozoa</taxon>
        <taxon>Platyhelminthes</taxon>
        <taxon>Monogenea</taxon>
        <taxon>Polyopisthocotylea</taxon>
        <taxon>Polystomatidea</taxon>
        <taxon>Polystomatidae</taxon>
        <taxon>Protopolystoma</taxon>
    </lineage>
</organism>
<evidence type="ECO:0000313" key="1">
    <source>
        <dbReference type="EMBL" id="VEL17862.1"/>
    </source>
</evidence>
<accession>A0A448WQU4</accession>
<dbReference type="AlphaFoldDB" id="A0A448WQU4"/>
<gene>
    <name evidence="1" type="ORF">PXEA_LOCUS11302</name>
</gene>
<comment type="caution">
    <text evidence="1">The sequence shown here is derived from an EMBL/GenBank/DDBJ whole genome shotgun (WGS) entry which is preliminary data.</text>
</comment>